<feature type="non-terminal residue" evidence="2">
    <location>
        <position position="1"/>
    </location>
</feature>
<evidence type="ECO:0008006" key="4">
    <source>
        <dbReference type="Google" id="ProtNLM"/>
    </source>
</evidence>
<evidence type="ECO:0000313" key="3">
    <source>
        <dbReference type="Proteomes" id="UP000257045"/>
    </source>
</evidence>
<evidence type="ECO:0000256" key="1">
    <source>
        <dbReference type="SAM" id="MobiDB-lite"/>
    </source>
</evidence>
<dbReference type="RefSeq" id="WP_115569945.1">
    <property type="nucleotide sequence ID" value="NZ_NXLV01000014.1"/>
</dbReference>
<protein>
    <recommendedName>
        <fullName evidence="4">Autotransporter outer membrane beta-barrel domain-containing protein</fullName>
    </recommendedName>
</protein>
<dbReference type="OrthoDB" id="6053567at2"/>
<dbReference type="Proteomes" id="UP000257045">
    <property type="component" value="Unassembled WGS sequence"/>
</dbReference>
<sequence>FKKFTQKDTFNASLYVGAFYEYDYVSGGSITMTTNDGIQSNELSDISSDGRVVMNVGTNMSIKDNTRIYFDFEKSFAGKINTDYQVNVGVRYSFGESDGYSPILEKADYKAPLKIEGEEKEGEEKAKGEEQTQEAGE</sequence>
<gene>
    <name evidence="2" type="ORF">CQA58_06650</name>
</gene>
<accession>A0A3D8IYT0</accession>
<dbReference type="EMBL" id="NXLV01000014">
    <property type="protein sequence ID" value="RDU69721.1"/>
    <property type="molecule type" value="Genomic_DNA"/>
</dbReference>
<keyword evidence="3" id="KW-1185">Reference proteome</keyword>
<dbReference type="Gene3D" id="2.40.128.130">
    <property type="entry name" value="Autotransporter beta-domain"/>
    <property type="match status" value="1"/>
</dbReference>
<dbReference type="AlphaFoldDB" id="A0A3D8IYT0"/>
<dbReference type="SUPFAM" id="SSF103515">
    <property type="entry name" value="Autotransporter"/>
    <property type="match status" value="1"/>
</dbReference>
<reference evidence="2 3" key="1">
    <citation type="submission" date="2018-04" db="EMBL/GenBank/DDBJ databases">
        <title>Novel Campyloabacter and Helicobacter Species and Strains.</title>
        <authorList>
            <person name="Mannion A.J."/>
            <person name="Shen Z."/>
            <person name="Fox J.G."/>
        </authorList>
    </citation>
    <scope>NUCLEOTIDE SEQUENCE [LARGE SCALE GENOMIC DNA]</scope>
    <source>
        <strain evidence="2 3">MIT 04-9366</strain>
    </source>
</reference>
<organism evidence="2 3">
    <name type="scientific">Helicobacter brantae</name>
    <dbReference type="NCBI Taxonomy" id="375927"/>
    <lineage>
        <taxon>Bacteria</taxon>
        <taxon>Pseudomonadati</taxon>
        <taxon>Campylobacterota</taxon>
        <taxon>Epsilonproteobacteria</taxon>
        <taxon>Campylobacterales</taxon>
        <taxon>Helicobacteraceae</taxon>
        <taxon>Helicobacter</taxon>
    </lineage>
</organism>
<comment type="caution">
    <text evidence="2">The sequence shown here is derived from an EMBL/GenBank/DDBJ whole genome shotgun (WGS) entry which is preliminary data.</text>
</comment>
<dbReference type="InterPro" id="IPR006315">
    <property type="entry name" value="OM_autotransptr_brl_dom"/>
</dbReference>
<feature type="compositionally biased region" description="Basic and acidic residues" evidence="1">
    <location>
        <begin position="114"/>
        <end position="130"/>
    </location>
</feature>
<proteinExistence type="predicted"/>
<name>A0A3D8IYT0_9HELI</name>
<feature type="region of interest" description="Disordered" evidence="1">
    <location>
        <begin position="114"/>
        <end position="137"/>
    </location>
</feature>
<dbReference type="NCBIfam" id="TIGR01414">
    <property type="entry name" value="autotrans_barl"/>
    <property type="match status" value="1"/>
</dbReference>
<dbReference type="GO" id="GO:0019867">
    <property type="term" value="C:outer membrane"/>
    <property type="evidence" value="ECO:0007669"/>
    <property type="project" value="InterPro"/>
</dbReference>
<evidence type="ECO:0000313" key="2">
    <source>
        <dbReference type="EMBL" id="RDU69721.1"/>
    </source>
</evidence>
<dbReference type="InterPro" id="IPR036709">
    <property type="entry name" value="Autotransporte_beta_dom_sf"/>
</dbReference>